<evidence type="ECO:0000256" key="5">
    <source>
        <dbReference type="ARBA" id="ARBA00023002"/>
    </source>
</evidence>
<dbReference type="Pfam" id="PF01565">
    <property type="entry name" value="FAD_binding_4"/>
    <property type="match status" value="1"/>
</dbReference>
<dbReference type="SUPFAM" id="SSF56176">
    <property type="entry name" value="FAD-binding/transporter-associated domain-like"/>
    <property type="match status" value="1"/>
</dbReference>
<dbReference type="Proteomes" id="UP000322530">
    <property type="component" value="Unassembled WGS sequence"/>
</dbReference>
<dbReference type="GO" id="GO:0016491">
    <property type="term" value="F:oxidoreductase activity"/>
    <property type="evidence" value="ECO:0007669"/>
    <property type="project" value="UniProtKB-KW"/>
</dbReference>
<dbReference type="Pfam" id="PF08031">
    <property type="entry name" value="BBE"/>
    <property type="match status" value="1"/>
</dbReference>
<dbReference type="RefSeq" id="WP_216368845.1">
    <property type="nucleotide sequence ID" value="NZ_BIXY01000028.1"/>
</dbReference>
<evidence type="ECO:0000313" key="8">
    <source>
        <dbReference type="Proteomes" id="UP000322530"/>
    </source>
</evidence>
<dbReference type="InterPro" id="IPR012951">
    <property type="entry name" value="BBE"/>
</dbReference>
<dbReference type="AlphaFoldDB" id="A0A5A5TAZ8"/>
<dbReference type="Gene3D" id="3.40.462.20">
    <property type="match status" value="1"/>
</dbReference>
<dbReference type="Gene3D" id="3.30.465.10">
    <property type="match status" value="1"/>
</dbReference>
<organism evidence="7 8">
    <name type="scientific">Dictyobacter arantiisoli</name>
    <dbReference type="NCBI Taxonomy" id="2014874"/>
    <lineage>
        <taxon>Bacteria</taxon>
        <taxon>Bacillati</taxon>
        <taxon>Chloroflexota</taxon>
        <taxon>Ktedonobacteria</taxon>
        <taxon>Ktedonobacterales</taxon>
        <taxon>Dictyobacteraceae</taxon>
        <taxon>Dictyobacter</taxon>
    </lineage>
</organism>
<evidence type="ECO:0000313" key="7">
    <source>
        <dbReference type="EMBL" id="GCF08661.1"/>
    </source>
</evidence>
<reference evidence="7 8" key="1">
    <citation type="submission" date="2019-01" db="EMBL/GenBank/DDBJ databases">
        <title>Draft genome sequence of Dictyobacter sp. Uno17.</title>
        <authorList>
            <person name="Wang C.M."/>
            <person name="Zheng Y."/>
            <person name="Sakai Y."/>
            <person name="Abe K."/>
            <person name="Yokota A."/>
            <person name="Yabe S."/>
        </authorList>
    </citation>
    <scope>NUCLEOTIDE SEQUENCE [LARGE SCALE GENOMIC DNA]</scope>
    <source>
        <strain evidence="7 8">Uno17</strain>
    </source>
</reference>
<keyword evidence="8" id="KW-1185">Reference proteome</keyword>
<dbReference type="InterPro" id="IPR050416">
    <property type="entry name" value="FAD-linked_Oxidoreductase"/>
</dbReference>
<proteinExistence type="inferred from homology"/>
<evidence type="ECO:0000256" key="1">
    <source>
        <dbReference type="ARBA" id="ARBA00001974"/>
    </source>
</evidence>
<keyword evidence="5" id="KW-0560">Oxidoreductase</keyword>
<comment type="caution">
    <text evidence="7">The sequence shown here is derived from an EMBL/GenBank/DDBJ whole genome shotgun (WGS) entry which is preliminary data.</text>
</comment>
<gene>
    <name evidence="7" type="ORF">KDI_22250</name>
</gene>
<comment type="similarity">
    <text evidence="2">Belongs to the oxygen-dependent FAD-linked oxidoreductase family.</text>
</comment>
<keyword evidence="4" id="KW-0274">FAD</keyword>
<dbReference type="PROSITE" id="PS51387">
    <property type="entry name" value="FAD_PCMH"/>
    <property type="match status" value="1"/>
</dbReference>
<dbReference type="InterPro" id="IPR006094">
    <property type="entry name" value="Oxid_FAD_bind_N"/>
</dbReference>
<dbReference type="InterPro" id="IPR016166">
    <property type="entry name" value="FAD-bd_PCMH"/>
</dbReference>
<feature type="domain" description="FAD-binding PCMH-type" evidence="6">
    <location>
        <begin position="9"/>
        <end position="178"/>
    </location>
</feature>
<comment type="cofactor">
    <cofactor evidence="1">
        <name>FAD</name>
        <dbReference type="ChEBI" id="CHEBI:57692"/>
    </cofactor>
</comment>
<evidence type="ECO:0000256" key="3">
    <source>
        <dbReference type="ARBA" id="ARBA00022630"/>
    </source>
</evidence>
<keyword evidence="3" id="KW-0285">Flavoprotein</keyword>
<dbReference type="InterPro" id="IPR016167">
    <property type="entry name" value="FAD-bd_PCMH_sub1"/>
</dbReference>
<name>A0A5A5TAZ8_9CHLR</name>
<accession>A0A5A5TAZ8</accession>
<dbReference type="PANTHER" id="PTHR42973">
    <property type="entry name" value="BINDING OXIDOREDUCTASE, PUTATIVE (AFU_ORTHOLOGUE AFUA_1G17690)-RELATED"/>
    <property type="match status" value="1"/>
</dbReference>
<evidence type="ECO:0000256" key="4">
    <source>
        <dbReference type="ARBA" id="ARBA00022827"/>
    </source>
</evidence>
<dbReference type="InterPro" id="IPR036318">
    <property type="entry name" value="FAD-bd_PCMH-like_sf"/>
</dbReference>
<dbReference type="PANTHER" id="PTHR42973:SF39">
    <property type="entry name" value="FAD-BINDING PCMH-TYPE DOMAIN-CONTAINING PROTEIN"/>
    <property type="match status" value="1"/>
</dbReference>
<protein>
    <submittedName>
        <fullName evidence="7">FAD-linked oxidase</fullName>
    </submittedName>
</protein>
<dbReference type="EMBL" id="BIXY01000028">
    <property type="protein sequence ID" value="GCF08661.1"/>
    <property type="molecule type" value="Genomic_DNA"/>
</dbReference>
<dbReference type="GO" id="GO:0071949">
    <property type="term" value="F:FAD binding"/>
    <property type="evidence" value="ECO:0007669"/>
    <property type="project" value="InterPro"/>
</dbReference>
<sequence length="425" mass="46288">MRQLWNGKVDIHPAAFVRCANTQDVIHTVQWARSHGLPLSVLGGGNDFAGRALSENGIVIDCSQMRAVVIDPGARTAHVQGGANASDLIDAMQKEGLATTTGYCLTGMAGFTLGGGYGPLIGVYGLAADNLLSAQVVTADGLLRTASAKEHTDLFWGLRGGGGNFGVVVSLEYRLHPLATVLAGLLLYPLDQARAVLRHFNEFITTAPDEVTIQSGFITLPGGMPVLFLAPCYSGPLEEGQRLLSPLRTFGKPLVDQIQPTTYGAFIYTRKDGVPKGRSYFMQTQSIERLHSETIEMLIEHIEQFSSPFSAISLHNFHGAASRVALSETPFALRQDHLMVEIIAGWEPSSPDEEQRHIQWAQSLSHALAPYAFKGGYVNLLDERERDRVPQAFGSNYQRLFNLKRAYDPDDVFHSTIGHVSPMAS</sequence>
<dbReference type="Gene3D" id="3.30.43.10">
    <property type="entry name" value="Uridine Diphospho-n-acetylenolpyruvylglucosamine Reductase, domain 2"/>
    <property type="match status" value="1"/>
</dbReference>
<dbReference type="InterPro" id="IPR016169">
    <property type="entry name" value="FAD-bd_PCMH_sub2"/>
</dbReference>
<evidence type="ECO:0000259" key="6">
    <source>
        <dbReference type="PROSITE" id="PS51387"/>
    </source>
</evidence>
<evidence type="ECO:0000256" key="2">
    <source>
        <dbReference type="ARBA" id="ARBA00005466"/>
    </source>
</evidence>